<gene>
    <name evidence="7" type="ORF">ACET3X_003690</name>
</gene>
<proteinExistence type="predicted"/>
<organism evidence="7 8">
    <name type="scientific">Alternaria dauci</name>
    <dbReference type="NCBI Taxonomy" id="48095"/>
    <lineage>
        <taxon>Eukaryota</taxon>
        <taxon>Fungi</taxon>
        <taxon>Dikarya</taxon>
        <taxon>Ascomycota</taxon>
        <taxon>Pezizomycotina</taxon>
        <taxon>Dothideomycetes</taxon>
        <taxon>Pleosporomycetidae</taxon>
        <taxon>Pleosporales</taxon>
        <taxon>Pleosporineae</taxon>
        <taxon>Pleosporaceae</taxon>
        <taxon>Alternaria</taxon>
        <taxon>Alternaria sect. Porri</taxon>
    </lineage>
</organism>
<evidence type="ECO:0000256" key="4">
    <source>
        <dbReference type="ARBA" id="ARBA00023136"/>
    </source>
</evidence>
<evidence type="ECO:0000256" key="3">
    <source>
        <dbReference type="ARBA" id="ARBA00022989"/>
    </source>
</evidence>
<dbReference type="SUPFAM" id="SSF144083">
    <property type="entry name" value="Magnesium transport protein CorA, transmembrane region"/>
    <property type="match status" value="1"/>
</dbReference>
<evidence type="ECO:0000259" key="6">
    <source>
        <dbReference type="Pfam" id="PF26616"/>
    </source>
</evidence>
<dbReference type="Gene3D" id="1.20.58.340">
    <property type="entry name" value="Magnesium transport protein CorA, transmembrane region"/>
    <property type="match status" value="1"/>
</dbReference>
<dbReference type="Proteomes" id="UP001578633">
    <property type="component" value="Chromosome 2"/>
</dbReference>
<comment type="subcellular location">
    <subcellularLocation>
        <location evidence="1">Membrane</location>
        <topology evidence="1">Multi-pass membrane protein</topology>
    </subcellularLocation>
</comment>
<feature type="transmembrane region" description="Helical" evidence="5">
    <location>
        <begin position="404"/>
        <end position="425"/>
    </location>
</feature>
<evidence type="ECO:0000256" key="2">
    <source>
        <dbReference type="ARBA" id="ARBA00022692"/>
    </source>
</evidence>
<dbReference type="EMBL" id="JBHGVX010000002">
    <property type="protein sequence ID" value="KAL1799653.1"/>
    <property type="molecule type" value="Genomic_DNA"/>
</dbReference>
<evidence type="ECO:0000313" key="8">
    <source>
        <dbReference type="Proteomes" id="UP001578633"/>
    </source>
</evidence>
<evidence type="ECO:0000256" key="1">
    <source>
        <dbReference type="ARBA" id="ARBA00004141"/>
    </source>
</evidence>
<sequence>MIRSVPRTQQSARAWTYPAHRALLDEKSNKVSIRITDLSNENYTCTHFTSPQDLATALTCKNLANTRVRIISVFSNRTIAPLNITSGLLERVFSEYDIAPEFADVVASFGQEPNIAEGSSNNATIHTNGSGGSMLSYQIRYVEQNGRGAQGSWSRRHTGVYHDHKAGEELDVVIMLHPIRDPAFEHAIATLQGDTTGRAEVCNNPLRLHEILFECYMDKWRWYLRYLGEQFSKANDLAMVIKPEGIEPNSSFLRVQELRNTNDLVLLARAGCAGDLDLLERICVLYRRTSESTDALDTLQSKMRGFIESTEVLRGRVQNLIDLVGYTLTLHNQLESAKVEKKIHDLTESLKNLTQDTVDDSATVKVITFVSAVYLPGSFIATLLGMNLFVFDEPTGKLRISPDFWIFVAVWLPLTLITGGIYVFIKFRTKRGALKRETGSHKRFRSTSTV</sequence>
<dbReference type="GeneID" id="96084012"/>
<feature type="transmembrane region" description="Helical" evidence="5">
    <location>
        <begin position="366"/>
        <end position="384"/>
    </location>
</feature>
<evidence type="ECO:0000256" key="5">
    <source>
        <dbReference type="SAM" id="Phobius"/>
    </source>
</evidence>
<feature type="domain" description="CorA-like transporter" evidence="6">
    <location>
        <begin position="20"/>
        <end position="235"/>
    </location>
</feature>
<name>A0ABR3UT59_9PLEO</name>
<protein>
    <recommendedName>
        <fullName evidence="6">CorA-like transporter domain-containing protein</fullName>
    </recommendedName>
</protein>
<keyword evidence="4 5" id="KW-0472">Membrane</keyword>
<reference evidence="7 8" key="1">
    <citation type="submission" date="2024-09" db="EMBL/GenBank/DDBJ databases">
        <title>T2T genomes of carrot and Alternaria dauci and their utility for understanding host-pathogen interaction during carrot leaf blight disease.</title>
        <authorList>
            <person name="Liu W."/>
            <person name="Xu S."/>
            <person name="Ou C."/>
            <person name="Liu X."/>
            <person name="Zhuang F."/>
            <person name="Deng X.W."/>
        </authorList>
    </citation>
    <scope>NUCLEOTIDE SEQUENCE [LARGE SCALE GENOMIC DNA]</scope>
    <source>
        <strain evidence="7 8">A2016</strain>
    </source>
</reference>
<keyword evidence="3 5" id="KW-1133">Transmembrane helix</keyword>
<dbReference type="InterPro" id="IPR058257">
    <property type="entry name" value="CorA-like_dom"/>
</dbReference>
<keyword evidence="8" id="KW-1185">Reference proteome</keyword>
<dbReference type="InterPro" id="IPR045863">
    <property type="entry name" value="CorA_TM1_TM2"/>
</dbReference>
<comment type="caution">
    <text evidence="7">The sequence shown here is derived from an EMBL/GenBank/DDBJ whole genome shotgun (WGS) entry which is preliminary data.</text>
</comment>
<keyword evidence="2 5" id="KW-0812">Transmembrane</keyword>
<dbReference type="RefSeq" id="XP_069310237.1">
    <property type="nucleotide sequence ID" value="XM_069448993.1"/>
</dbReference>
<dbReference type="Pfam" id="PF26616">
    <property type="entry name" value="CorA-like"/>
    <property type="match status" value="1"/>
</dbReference>
<evidence type="ECO:0000313" key="7">
    <source>
        <dbReference type="EMBL" id="KAL1799653.1"/>
    </source>
</evidence>
<accession>A0ABR3UT59</accession>